<dbReference type="GO" id="GO:0000724">
    <property type="term" value="P:double-strand break repair via homologous recombination"/>
    <property type="evidence" value="ECO:0007669"/>
    <property type="project" value="TreeGrafter"/>
</dbReference>
<dbReference type="GO" id="GO:0005694">
    <property type="term" value="C:chromosome"/>
    <property type="evidence" value="ECO:0007669"/>
    <property type="project" value="TreeGrafter"/>
</dbReference>
<dbReference type="InterPro" id="IPR001650">
    <property type="entry name" value="Helicase_C-like"/>
</dbReference>
<dbReference type="SUPFAM" id="SSF52540">
    <property type="entry name" value="P-loop containing nucleoside triphosphate hydrolases"/>
    <property type="match status" value="1"/>
</dbReference>
<evidence type="ECO:0000313" key="9">
    <source>
        <dbReference type="EMBL" id="KAF7371780.1"/>
    </source>
</evidence>
<evidence type="ECO:0000256" key="1">
    <source>
        <dbReference type="ARBA" id="ARBA00005446"/>
    </source>
</evidence>
<sequence>MVIDKLKLHYAPDDWQIHLIIRILRGYDSIFLAGTGYGKSLIFEAVAVLRGRKKVTIIVCPLKALEADQVKQANEKGISALAIDEDNTNDHTVWKKAEKSAQLVYISPEMALSDRFGRLWMDVRFRSRVNALIVDEAHCIDEWGEEFRPMYRQLHRLRSYTGQEVPFVACTATCATSTFNIIWSSLGFGHRPFWGLDAGSERANLFFLTRPLTNAPNPILDVLNILPPDLDDTSDRACIPKILTYHGSVAGTTKANAEWRRALPAHLRNRVVSYSADISEAAKKDIWEGFLSGRYRILCATDAAGMGCNVPDVEYSIVFECPRSLAVLVQRWGRAGRNRTGIGTCFFFVQPWAYRPAPPEVGLAVQRLKGEDKIAIESQSQKASRGKLEPNLEAFINSGTSSEACSHVFLAKLFRPETGLDVYTGLTDPIASKSGPISSSSSHELSWTVLNLKRNPPPRRCCDHCNPHLFNWLKPSNSRDPRSLKYASEFIHSLPPPPSRPTSPASVVSDSGTMASFDSVEFEPVRGKQTVSKEDKAALRERLIAWRKDRHFRMGNSPYIPCEVLLPPKQLEKLVSSCGTFLNHALIEPKHILKAVPWDMAPASDVAEVCDIIARWRLTLDITRTPQSARRARKQPRSQPLPITPQPVFTPQPAAPPNPAAPRSSGNGRRGGSGGGRGGTPRANIPSRQLPSTATTPLPLNPVRNAFPTPTYDDFFSSLASSRTYTPTALRFPVPSSSSPAPGTVPGTDLPFSQLRR</sequence>
<feature type="compositionally biased region" description="Gly residues" evidence="6">
    <location>
        <begin position="668"/>
        <end position="679"/>
    </location>
</feature>
<dbReference type="GO" id="GO:0005737">
    <property type="term" value="C:cytoplasm"/>
    <property type="evidence" value="ECO:0007669"/>
    <property type="project" value="TreeGrafter"/>
</dbReference>
<keyword evidence="3" id="KW-0067">ATP-binding</keyword>
<dbReference type="PROSITE" id="PS51194">
    <property type="entry name" value="HELICASE_CTER"/>
    <property type="match status" value="1"/>
</dbReference>
<dbReference type="InterPro" id="IPR011545">
    <property type="entry name" value="DEAD/DEAH_box_helicase_dom"/>
</dbReference>
<comment type="caution">
    <text evidence="9">The sequence shown here is derived from an EMBL/GenBank/DDBJ whole genome shotgun (WGS) entry which is preliminary data.</text>
</comment>
<dbReference type="PROSITE" id="PS51192">
    <property type="entry name" value="HELICASE_ATP_BIND_1"/>
    <property type="match status" value="1"/>
</dbReference>
<gene>
    <name evidence="9" type="ORF">MVEN_00034600</name>
</gene>
<dbReference type="SMART" id="SM00490">
    <property type="entry name" value="HELICc"/>
    <property type="match status" value="1"/>
</dbReference>
<dbReference type="Gene3D" id="3.40.50.300">
    <property type="entry name" value="P-loop containing nucleotide triphosphate hydrolases"/>
    <property type="match status" value="2"/>
</dbReference>
<evidence type="ECO:0000259" key="7">
    <source>
        <dbReference type="PROSITE" id="PS51192"/>
    </source>
</evidence>
<feature type="domain" description="Helicase ATP-binding" evidence="7">
    <location>
        <begin position="20"/>
        <end position="192"/>
    </location>
</feature>
<reference evidence="9" key="1">
    <citation type="submission" date="2020-05" db="EMBL/GenBank/DDBJ databases">
        <title>Mycena genomes resolve the evolution of fungal bioluminescence.</title>
        <authorList>
            <person name="Tsai I.J."/>
        </authorList>
    </citation>
    <scope>NUCLEOTIDE SEQUENCE</scope>
    <source>
        <strain evidence="9">CCC161011</strain>
    </source>
</reference>
<name>A0A8H6Z9S0_9AGAR</name>
<feature type="region of interest" description="Disordered" evidence="6">
    <location>
        <begin position="626"/>
        <end position="704"/>
    </location>
</feature>
<comment type="similarity">
    <text evidence="1">Belongs to the helicase family. RecQ subfamily.</text>
</comment>
<dbReference type="EC" id="5.6.2.4" evidence="5"/>
<dbReference type="AlphaFoldDB" id="A0A8H6Z9S0"/>
<evidence type="ECO:0000256" key="4">
    <source>
        <dbReference type="ARBA" id="ARBA00034617"/>
    </source>
</evidence>
<evidence type="ECO:0000256" key="5">
    <source>
        <dbReference type="ARBA" id="ARBA00034808"/>
    </source>
</evidence>
<dbReference type="Pfam" id="PF00270">
    <property type="entry name" value="DEAD"/>
    <property type="match status" value="1"/>
</dbReference>
<keyword evidence="10" id="KW-1185">Reference proteome</keyword>
<feature type="region of interest" description="Disordered" evidence="6">
    <location>
        <begin position="731"/>
        <end position="757"/>
    </location>
</feature>
<evidence type="ECO:0000256" key="6">
    <source>
        <dbReference type="SAM" id="MobiDB-lite"/>
    </source>
</evidence>
<dbReference type="InterPro" id="IPR014001">
    <property type="entry name" value="Helicase_ATP-bd"/>
</dbReference>
<evidence type="ECO:0000256" key="2">
    <source>
        <dbReference type="ARBA" id="ARBA00022741"/>
    </source>
</evidence>
<dbReference type="OrthoDB" id="5409596at2759"/>
<dbReference type="GO" id="GO:0005524">
    <property type="term" value="F:ATP binding"/>
    <property type="evidence" value="ECO:0007669"/>
    <property type="project" value="UniProtKB-KW"/>
</dbReference>
<dbReference type="Proteomes" id="UP000620124">
    <property type="component" value="Unassembled WGS sequence"/>
</dbReference>
<comment type="catalytic activity">
    <reaction evidence="4">
        <text>Couples ATP hydrolysis with the unwinding of duplex DNA by translocating in the 3'-5' direction.</text>
        <dbReference type="EC" id="5.6.2.4"/>
    </reaction>
</comment>
<organism evidence="9 10">
    <name type="scientific">Mycena venus</name>
    <dbReference type="NCBI Taxonomy" id="2733690"/>
    <lineage>
        <taxon>Eukaryota</taxon>
        <taxon>Fungi</taxon>
        <taxon>Dikarya</taxon>
        <taxon>Basidiomycota</taxon>
        <taxon>Agaricomycotina</taxon>
        <taxon>Agaricomycetes</taxon>
        <taxon>Agaricomycetidae</taxon>
        <taxon>Agaricales</taxon>
        <taxon>Marasmiineae</taxon>
        <taxon>Mycenaceae</taxon>
        <taxon>Mycena</taxon>
    </lineage>
</organism>
<dbReference type="GO" id="GO:0009378">
    <property type="term" value="F:four-way junction helicase activity"/>
    <property type="evidence" value="ECO:0007669"/>
    <property type="project" value="TreeGrafter"/>
</dbReference>
<dbReference type="InterPro" id="IPR027417">
    <property type="entry name" value="P-loop_NTPase"/>
</dbReference>
<dbReference type="EMBL" id="JACAZI010000001">
    <property type="protein sequence ID" value="KAF7371780.1"/>
    <property type="molecule type" value="Genomic_DNA"/>
</dbReference>
<accession>A0A8H6Z9S0</accession>
<evidence type="ECO:0000256" key="3">
    <source>
        <dbReference type="ARBA" id="ARBA00022840"/>
    </source>
</evidence>
<keyword evidence="2" id="KW-0547">Nucleotide-binding</keyword>
<feature type="compositionally biased region" description="Pro residues" evidence="6">
    <location>
        <begin position="642"/>
        <end position="660"/>
    </location>
</feature>
<dbReference type="Pfam" id="PF00271">
    <property type="entry name" value="Helicase_C"/>
    <property type="match status" value="1"/>
</dbReference>
<dbReference type="GO" id="GO:0005634">
    <property type="term" value="C:nucleus"/>
    <property type="evidence" value="ECO:0007669"/>
    <property type="project" value="TreeGrafter"/>
</dbReference>
<dbReference type="GO" id="GO:0003676">
    <property type="term" value="F:nucleic acid binding"/>
    <property type="evidence" value="ECO:0007669"/>
    <property type="project" value="InterPro"/>
</dbReference>
<dbReference type="GO" id="GO:0016787">
    <property type="term" value="F:hydrolase activity"/>
    <property type="evidence" value="ECO:0007669"/>
    <property type="project" value="UniProtKB-KW"/>
</dbReference>
<proteinExistence type="inferred from homology"/>
<keyword evidence="9" id="KW-0378">Hydrolase</keyword>
<feature type="domain" description="Helicase C-terminal" evidence="8">
    <location>
        <begin position="229"/>
        <end position="396"/>
    </location>
</feature>
<protein>
    <recommendedName>
        <fullName evidence="5">DNA 3'-5' helicase</fullName>
        <ecNumber evidence="5">5.6.2.4</ecNumber>
    </recommendedName>
</protein>
<feature type="compositionally biased region" description="Polar residues" evidence="6">
    <location>
        <begin position="686"/>
        <end position="698"/>
    </location>
</feature>
<dbReference type="GO" id="GO:0043138">
    <property type="term" value="F:3'-5' DNA helicase activity"/>
    <property type="evidence" value="ECO:0007669"/>
    <property type="project" value="UniProtKB-EC"/>
</dbReference>
<evidence type="ECO:0000313" key="10">
    <source>
        <dbReference type="Proteomes" id="UP000620124"/>
    </source>
</evidence>
<dbReference type="SMART" id="SM00487">
    <property type="entry name" value="DEXDc"/>
    <property type="match status" value="1"/>
</dbReference>
<dbReference type="PANTHER" id="PTHR13710">
    <property type="entry name" value="DNA HELICASE RECQ FAMILY MEMBER"/>
    <property type="match status" value="1"/>
</dbReference>
<dbReference type="PANTHER" id="PTHR13710:SF120">
    <property type="entry name" value="BIFUNCTIONAL 3'-5' EXONUCLEASE_ATP-DEPENDENT HELICASE WRN"/>
    <property type="match status" value="1"/>
</dbReference>
<evidence type="ECO:0000259" key="8">
    <source>
        <dbReference type="PROSITE" id="PS51194"/>
    </source>
</evidence>